<protein>
    <submittedName>
        <fullName evidence="7">Glycosyl hydrolase family 65 protein</fullName>
    </submittedName>
</protein>
<dbReference type="Gene3D" id="2.60.420.10">
    <property type="entry name" value="Maltose phosphorylase, domain 3"/>
    <property type="match status" value="1"/>
</dbReference>
<dbReference type="InterPro" id="IPR005196">
    <property type="entry name" value="Glyco_hydro_65_N"/>
</dbReference>
<dbReference type="SUPFAM" id="SSF74650">
    <property type="entry name" value="Galactose mutarotase-like"/>
    <property type="match status" value="1"/>
</dbReference>
<keyword evidence="8" id="KW-1185">Reference proteome</keyword>
<dbReference type="PIRSF" id="PIRSF036289">
    <property type="entry name" value="Glycosyl_hydrolase_malt_phosph"/>
    <property type="match status" value="1"/>
</dbReference>
<dbReference type="InterPro" id="IPR008928">
    <property type="entry name" value="6-hairpin_glycosidase_sf"/>
</dbReference>
<keyword evidence="2" id="KW-0328">Glycosyltransferase</keyword>
<dbReference type="GO" id="GO:0016787">
    <property type="term" value="F:hydrolase activity"/>
    <property type="evidence" value="ECO:0007669"/>
    <property type="project" value="UniProtKB-KW"/>
</dbReference>
<dbReference type="InterPro" id="IPR011013">
    <property type="entry name" value="Gal_mutarotase_sf_dom"/>
</dbReference>
<dbReference type="PANTHER" id="PTHR11051">
    <property type="entry name" value="GLYCOSYL HYDROLASE-RELATED"/>
    <property type="match status" value="1"/>
</dbReference>
<dbReference type="Pfam" id="PF03633">
    <property type="entry name" value="Glyco_hydro_65C"/>
    <property type="match status" value="1"/>
</dbReference>
<name>A0ABZ0RIR9_9BACT</name>
<dbReference type="Gene3D" id="2.70.98.40">
    <property type="entry name" value="Glycoside hydrolase, family 65, N-terminal domain"/>
    <property type="match status" value="1"/>
</dbReference>
<dbReference type="InterPro" id="IPR017045">
    <property type="entry name" value="Malt_Pase/Glycosyl_Hdrlase"/>
</dbReference>
<organism evidence="7 8">
    <name type="scientific">Coraliomargarita algicola</name>
    <dbReference type="NCBI Taxonomy" id="3092156"/>
    <lineage>
        <taxon>Bacteria</taxon>
        <taxon>Pseudomonadati</taxon>
        <taxon>Verrucomicrobiota</taxon>
        <taxon>Opitutia</taxon>
        <taxon>Puniceicoccales</taxon>
        <taxon>Coraliomargaritaceae</taxon>
        <taxon>Coraliomargarita</taxon>
    </lineage>
</organism>
<dbReference type="Gene3D" id="1.50.10.10">
    <property type="match status" value="1"/>
</dbReference>
<evidence type="ECO:0000313" key="7">
    <source>
        <dbReference type="EMBL" id="WPJ94900.1"/>
    </source>
</evidence>
<feature type="domain" description="Glycoside hydrolase family 65 N-terminal" evidence="6">
    <location>
        <begin position="14"/>
        <end position="227"/>
    </location>
</feature>
<evidence type="ECO:0000313" key="8">
    <source>
        <dbReference type="Proteomes" id="UP001324993"/>
    </source>
</evidence>
<dbReference type="InterPro" id="IPR005194">
    <property type="entry name" value="Glyco_hydro_65_C"/>
</dbReference>
<dbReference type="InterPro" id="IPR005195">
    <property type="entry name" value="Glyco_hydro_65_M"/>
</dbReference>
<dbReference type="PANTHER" id="PTHR11051:SF8">
    <property type="entry name" value="PROTEIN-GLUCOSYLGALACTOSYLHYDROXYLYSINE GLUCOSIDASE"/>
    <property type="match status" value="1"/>
</dbReference>
<accession>A0ABZ0RIR9</accession>
<dbReference type="Pfam" id="PF03632">
    <property type="entry name" value="Glyco_hydro_65m"/>
    <property type="match status" value="1"/>
</dbReference>
<dbReference type="InterPro" id="IPR012341">
    <property type="entry name" value="6hp_glycosidase-like_sf"/>
</dbReference>
<proteinExistence type="inferred from homology"/>
<evidence type="ECO:0000256" key="1">
    <source>
        <dbReference type="ARBA" id="ARBA00006768"/>
    </source>
</evidence>
<dbReference type="SUPFAM" id="SSF48208">
    <property type="entry name" value="Six-hairpin glycosidases"/>
    <property type="match status" value="1"/>
</dbReference>
<feature type="domain" description="Glycoside hydrolase family 65 central catalytic" evidence="4">
    <location>
        <begin position="282"/>
        <end position="644"/>
    </location>
</feature>
<keyword evidence="3" id="KW-0808">Transferase</keyword>
<evidence type="ECO:0000259" key="5">
    <source>
        <dbReference type="Pfam" id="PF03633"/>
    </source>
</evidence>
<keyword evidence="7" id="KW-0378">Hydrolase</keyword>
<gene>
    <name evidence="7" type="ORF">SH580_15830</name>
</gene>
<dbReference type="EMBL" id="CP138858">
    <property type="protein sequence ID" value="WPJ94900.1"/>
    <property type="molecule type" value="Genomic_DNA"/>
</dbReference>
<dbReference type="Proteomes" id="UP001324993">
    <property type="component" value="Chromosome"/>
</dbReference>
<evidence type="ECO:0000256" key="2">
    <source>
        <dbReference type="ARBA" id="ARBA00022676"/>
    </source>
</evidence>
<feature type="domain" description="Glycoside hydrolase family 65 C-terminal" evidence="5">
    <location>
        <begin position="675"/>
        <end position="719"/>
    </location>
</feature>
<evidence type="ECO:0000259" key="4">
    <source>
        <dbReference type="Pfam" id="PF03632"/>
    </source>
</evidence>
<reference evidence="7 8" key="1">
    <citation type="submission" date="2023-11" db="EMBL/GenBank/DDBJ databases">
        <title>Coraliomargarita sp. nov., isolated from marine algae.</title>
        <authorList>
            <person name="Lee J.K."/>
            <person name="Baek J.H."/>
            <person name="Kim J.M."/>
            <person name="Choi D.G."/>
            <person name="Jeon C.O."/>
        </authorList>
    </citation>
    <scope>NUCLEOTIDE SEQUENCE [LARGE SCALE GENOMIC DNA]</scope>
    <source>
        <strain evidence="7 8">J2-16</strain>
    </source>
</reference>
<dbReference type="RefSeq" id="WP_319831808.1">
    <property type="nucleotide sequence ID" value="NZ_CP138858.1"/>
</dbReference>
<dbReference type="InterPro" id="IPR037018">
    <property type="entry name" value="GH65_N"/>
</dbReference>
<evidence type="ECO:0000256" key="3">
    <source>
        <dbReference type="ARBA" id="ARBA00022679"/>
    </source>
</evidence>
<comment type="similarity">
    <text evidence="1">Belongs to the glycosyl hydrolase 65 family.</text>
</comment>
<sequence length="726" mass="82764">MKILNQADWVFTVNQLNQEDVALVGNQCMLGNGYMGYRGTLEEYRSEQLVACMLNGVYDQLPGKWREPVNAPNALFARVLHAGEVAQHRQDLNLRRGRLARWSTRSMPNGVVQIKSERFVSQSNVHLICMRYAVCPSQSGQLLIETGIDADVWDINGPHLDALQIYESDGVLCTTSRTQELGITVAVCETIDCDYEQSVEGSMRYITIDAEANKWYSFDKYVSIYTSCDSETPAEDAYRHCLQARQDGYELLGREHDQHWEVIWNDCDVEIDGDDAAQFALRYSLYHLQLAAPRHSSKVSIPARALSGQVYKGAVFWDTEMFMTPVFTLTNPAVARNLILYRYHSLPGALAKAKEYGYRGAFYAWEGQEEGKEACTHFNVTDVFTQRPMRTYFRDKQIHVSADIVYAIWQYVQITGDFTVLADGAAEVMVECTRFFYSYAYYKEDKDRYELVDVTGPDEYHERVANNAYTNRMVKFCVEASMQGLAKLKILDICAYERLQERLQFECELEAWARFAAKLYVPTPDATSEVIPQFDAYESLEDVSLDALKQRVLDPNEYWGGGNGLATTTKILKQADVLLMLHLFKQEYTREVLRKNWEYYEPRTEHGSSLSACAYAMVAAEIGKADWAYDYFMKTATVDLTGKSKLYVGTLYIGGTHPAANGGAWLSAVYGFAGLRVEGDRITCKSQLPSKWKSLRFHVQWQGARYELKVTHDDVEIKECKEPIIL</sequence>
<evidence type="ECO:0000259" key="6">
    <source>
        <dbReference type="Pfam" id="PF03636"/>
    </source>
</evidence>
<dbReference type="Pfam" id="PF03636">
    <property type="entry name" value="Glyco_hydro_65N"/>
    <property type="match status" value="1"/>
</dbReference>